<sequence>MKILVVGTGAREHAICSALADESTVYSVMSNRNPGISRIATEFLIAPEVDIEKVVGFAVEKGVDMAFIGPEAPLEKGIVDALLEADIPAVGPTMGAARIETDKSFMRDLFEKYRIPGSITYRAFSDLDELREFMDHFDGEAVVKPVGLTGGKGVKIVGEHLRDNTEALEYAEEVIKNRIGGHAGVVIEERIIGEEFTVQAFSDGERILPMPAVQDHPHAYEGDQGPITGGMGSYSDKDGLLPFMTEKDYEEAVQIMQKTVEAIKREESPYKGILYGQFMLSADGPKLIEYNARFGDPEAMNVLPLLESGMVEICEGIVEGNLKSASFRNLATVCKYLVPEGYPDAGVAGAEIRVDEDRIRDMGVITYYATVNQEDSRIYTSSSRALALVAISDDIYSAEELCEEAAGHVHGKLYHRRDIGTRELVEKRIKHMEDIRSS</sequence>
<keyword evidence="10" id="KW-0464">Manganese</keyword>
<name>A0A9E7RT59_METWO</name>
<dbReference type="InterPro" id="IPR000115">
    <property type="entry name" value="PRibGlycinamide_synth"/>
</dbReference>
<dbReference type="InterPro" id="IPR020562">
    <property type="entry name" value="PRibGlycinamide_synth_N"/>
</dbReference>
<accession>A0A9E7RT59</accession>
<evidence type="ECO:0000256" key="2">
    <source>
        <dbReference type="ARBA" id="ARBA00001946"/>
    </source>
</evidence>
<dbReference type="InterPro" id="IPR011761">
    <property type="entry name" value="ATP-grasp"/>
</dbReference>
<dbReference type="GO" id="GO:0006189">
    <property type="term" value="P:'de novo' IMP biosynthetic process"/>
    <property type="evidence" value="ECO:0007669"/>
    <property type="project" value="UniProtKB-UniRule"/>
</dbReference>
<evidence type="ECO:0000256" key="11">
    <source>
        <dbReference type="ARBA" id="ARBA00038345"/>
    </source>
</evidence>
<evidence type="ECO:0000256" key="14">
    <source>
        <dbReference type="HAMAP-Rule" id="MF_00138"/>
    </source>
</evidence>
<dbReference type="PROSITE" id="PS00184">
    <property type="entry name" value="GARS"/>
    <property type="match status" value="1"/>
</dbReference>
<comment type="pathway">
    <text evidence="3 14">Purine metabolism; IMP biosynthesis via de novo pathway; N(1)-(5-phospho-D-ribosyl)glycinamide from 5-phospho-alpha-D-ribose 1-diphosphate: step 2/2.</text>
</comment>
<keyword evidence="5 14" id="KW-0436">Ligase</keyword>
<evidence type="ECO:0000256" key="7">
    <source>
        <dbReference type="ARBA" id="ARBA00022755"/>
    </source>
</evidence>
<evidence type="ECO:0000256" key="12">
    <source>
        <dbReference type="ARBA" id="ARBA00042242"/>
    </source>
</evidence>
<dbReference type="GO" id="GO:0004637">
    <property type="term" value="F:phosphoribosylamine-glycine ligase activity"/>
    <property type="evidence" value="ECO:0007669"/>
    <property type="project" value="UniProtKB-UniRule"/>
</dbReference>
<evidence type="ECO:0000256" key="6">
    <source>
        <dbReference type="ARBA" id="ARBA00022741"/>
    </source>
</evidence>
<dbReference type="Pfam" id="PF02843">
    <property type="entry name" value="GARS_C"/>
    <property type="match status" value="1"/>
</dbReference>
<comment type="cofactor">
    <cofactor evidence="2">
        <name>Mg(2+)</name>
        <dbReference type="ChEBI" id="CHEBI:18420"/>
    </cofactor>
</comment>
<dbReference type="GO" id="GO:0009113">
    <property type="term" value="P:purine nucleobase biosynthetic process"/>
    <property type="evidence" value="ECO:0007669"/>
    <property type="project" value="InterPro"/>
</dbReference>
<evidence type="ECO:0000256" key="8">
    <source>
        <dbReference type="ARBA" id="ARBA00022840"/>
    </source>
</evidence>
<dbReference type="PANTHER" id="PTHR43472">
    <property type="entry name" value="PHOSPHORIBOSYLAMINE--GLYCINE LIGASE"/>
    <property type="match status" value="1"/>
</dbReference>
<dbReference type="GO" id="GO:0046872">
    <property type="term" value="F:metal ion binding"/>
    <property type="evidence" value="ECO:0007669"/>
    <property type="project" value="InterPro"/>
</dbReference>
<dbReference type="SMART" id="SM01209">
    <property type="entry name" value="GARS_A"/>
    <property type="match status" value="1"/>
</dbReference>
<dbReference type="GeneID" id="75107470"/>
<dbReference type="InterPro" id="IPR020560">
    <property type="entry name" value="PRibGlycinamide_synth_C-dom"/>
</dbReference>
<dbReference type="SUPFAM" id="SSF56059">
    <property type="entry name" value="Glutathione synthetase ATP-binding domain-like"/>
    <property type="match status" value="1"/>
</dbReference>
<dbReference type="Proteomes" id="UP001065373">
    <property type="component" value="Chromosome"/>
</dbReference>
<evidence type="ECO:0000256" key="4">
    <source>
        <dbReference type="ARBA" id="ARBA00013255"/>
    </source>
</evidence>
<dbReference type="InterPro" id="IPR011054">
    <property type="entry name" value="Rudment_hybrid_motif"/>
</dbReference>
<evidence type="ECO:0000256" key="5">
    <source>
        <dbReference type="ARBA" id="ARBA00022598"/>
    </source>
</evidence>
<comment type="catalytic activity">
    <reaction evidence="14">
        <text>5-phospho-beta-D-ribosylamine + glycine + ATP = N(1)-(5-phospho-beta-D-ribosyl)glycinamide + ADP + phosphate + H(+)</text>
        <dbReference type="Rhea" id="RHEA:17453"/>
        <dbReference type="ChEBI" id="CHEBI:15378"/>
        <dbReference type="ChEBI" id="CHEBI:30616"/>
        <dbReference type="ChEBI" id="CHEBI:43474"/>
        <dbReference type="ChEBI" id="CHEBI:57305"/>
        <dbReference type="ChEBI" id="CHEBI:58681"/>
        <dbReference type="ChEBI" id="CHEBI:143788"/>
        <dbReference type="ChEBI" id="CHEBI:456216"/>
        <dbReference type="EC" id="6.3.4.13"/>
    </reaction>
</comment>
<comment type="cofactor">
    <cofactor evidence="1">
        <name>Mn(2+)</name>
        <dbReference type="ChEBI" id="CHEBI:29035"/>
    </cofactor>
</comment>
<dbReference type="Gene3D" id="3.30.1490.20">
    <property type="entry name" value="ATP-grasp fold, A domain"/>
    <property type="match status" value="1"/>
</dbReference>
<dbReference type="AlphaFoldDB" id="A0A9E7RT59"/>
<evidence type="ECO:0000256" key="3">
    <source>
        <dbReference type="ARBA" id="ARBA00005174"/>
    </source>
</evidence>
<comment type="similarity">
    <text evidence="11 14">Belongs to the GARS family.</text>
</comment>
<dbReference type="InterPro" id="IPR020559">
    <property type="entry name" value="PRibGlycinamide_synth_CS"/>
</dbReference>
<dbReference type="PROSITE" id="PS50975">
    <property type="entry name" value="ATP_GRASP"/>
    <property type="match status" value="1"/>
</dbReference>
<reference evidence="17" key="1">
    <citation type="submission" date="2022-09" db="EMBL/GenBank/DDBJ databases">
        <title>Characterization of three MwoI isoschizomers from sequenced genome and metagenomes.</title>
        <authorList>
            <person name="Fomenkov A."/>
            <person name="Xu S.Y."/>
            <person name="Roberts R.J."/>
        </authorList>
    </citation>
    <scope>NUCLEOTIDE SEQUENCE</scope>
    <source>
        <strain evidence="17">DSM 2970</strain>
    </source>
</reference>
<dbReference type="SUPFAM" id="SSF52440">
    <property type="entry name" value="PreATP-grasp domain"/>
    <property type="match status" value="1"/>
</dbReference>
<dbReference type="HAMAP" id="MF_00138">
    <property type="entry name" value="GARS"/>
    <property type="match status" value="1"/>
</dbReference>
<keyword evidence="7 14" id="KW-0658">Purine biosynthesis</keyword>
<protein>
    <recommendedName>
        <fullName evidence="4 14">Phosphoribosylamine--glycine ligase</fullName>
        <ecNumber evidence="4 14">6.3.4.13</ecNumber>
    </recommendedName>
    <alternativeName>
        <fullName evidence="14">GARS</fullName>
    </alternativeName>
    <alternativeName>
        <fullName evidence="12 14">Glycinamide ribonucleotide synthetase</fullName>
    </alternativeName>
    <alternativeName>
        <fullName evidence="13 14">Phosphoribosylglycinamide synthetase</fullName>
    </alternativeName>
</protein>
<organism evidence="17">
    <name type="scientific">Methanothermobacter wolfeii</name>
    <name type="common">Methanobacterium wolfei</name>
    <dbReference type="NCBI Taxonomy" id="145261"/>
    <lineage>
        <taxon>Archaea</taxon>
        <taxon>Methanobacteriati</taxon>
        <taxon>Methanobacteriota</taxon>
        <taxon>Methanomada group</taxon>
        <taxon>Methanobacteria</taxon>
        <taxon>Methanobacteriales</taxon>
        <taxon>Methanobacteriaceae</taxon>
        <taxon>Methanothermobacter</taxon>
    </lineage>
</organism>
<keyword evidence="6 15" id="KW-0547">Nucleotide-binding</keyword>
<proteinExistence type="inferred from homology"/>
<dbReference type="GO" id="GO:0005524">
    <property type="term" value="F:ATP binding"/>
    <property type="evidence" value="ECO:0007669"/>
    <property type="project" value="UniProtKB-UniRule"/>
</dbReference>
<evidence type="ECO:0000256" key="1">
    <source>
        <dbReference type="ARBA" id="ARBA00001936"/>
    </source>
</evidence>
<evidence type="ECO:0000256" key="9">
    <source>
        <dbReference type="ARBA" id="ARBA00022842"/>
    </source>
</evidence>
<dbReference type="SUPFAM" id="SSF51246">
    <property type="entry name" value="Rudiment single hybrid motif"/>
    <property type="match status" value="1"/>
</dbReference>
<dbReference type="RefSeq" id="WP_261599606.1">
    <property type="nucleotide sequence ID" value="NZ_CP104550.1"/>
</dbReference>
<evidence type="ECO:0000256" key="13">
    <source>
        <dbReference type="ARBA" id="ARBA00042864"/>
    </source>
</evidence>
<gene>
    <name evidence="14 17" type="primary">purD</name>
    <name evidence="17" type="ORF">N5910_09420</name>
</gene>
<dbReference type="EMBL" id="CP104550">
    <property type="protein sequence ID" value="UXH31728.1"/>
    <property type="molecule type" value="Genomic_DNA"/>
</dbReference>
<evidence type="ECO:0000313" key="17">
    <source>
        <dbReference type="EMBL" id="UXH31728.1"/>
    </source>
</evidence>
<dbReference type="EC" id="6.3.4.13" evidence="4 14"/>
<dbReference type="Pfam" id="PF02844">
    <property type="entry name" value="GARS_N"/>
    <property type="match status" value="1"/>
</dbReference>
<keyword evidence="8 15" id="KW-0067">ATP-binding</keyword>
<evidence type="ECO:0000256" key="10">
    <source>
        <dbReference type="ARBA" id="ARBA00023211"/>
    </source>
</evidence>
<feature type="domain" description="ATP-grasp" evidence="16">
    <location>
        <begin position="107"/>
        <end position="319"/>
    </location>
</feature>
<dbReference type="SMART" id="SM01210">
    <property type="entry name" value="GARS_C"/>
    <property type="match status" value="1"/>
</dbReference>
<dbReference type="InterPro" id="IPR037123">
    <property type="entry name" value="PRibGlycinamide_synth_C_sf"/>
</dbReference>
<dbReference type="Pfam" id="PF01071">
    <property type="entry name" value="GARS_A"/>
    <property type="match status" value="1"/>
</dbReference>
<dbReference type="InterPro" id="IPR016185">
    <property type="entry name" value="PreATP-grasp_dom_sf"/>
</dbReference>
<evidence type="ECO:0000256" key="15">
    <source>
        <dbReference type="PROSITE-ProRule" id="PRU00409"/>
    </source>
</evidence>
<dbReference type="InterPro" id="IPR020561">
    <property type="entry name" value="PRibGlycinamid_synth_ATP-grasp"/>
</dbReference>
<keyword evidence="9" id="KW-0460">Magnesium</keyword>
<dbReference type="Gene3D" id="3.40.50.20">
    <property type="match status" value="1"/>
</dbReference>
<dbReference type="Gene3D" id="3.30.470.20">
    <property type="entry name" value="ATP-grasp fold, B domain"/>
    <property type="match status" value="1"/>
</dbReference>
<dbReference type="Gene3D" id="3.90.600.10">
    <property type="entry name" value="Phosphoribosylglycinamide synthetase, C-terminal domain"/>
    <property type="match status" value="1"/>
</dbReference>
<dbReference type="NCBIfam" id="TIGR00877">
    <property type="entry name" value="purD"/>
    <property type="match status" value="1"/>
</dbReference>
<dbReference type="InterPro" id="IPR013815">
    <property type="entry name" value="ATP_grasp_subdomain_1"/>
</dbReference>
<evidence type="ECO:0000259" key="16">
    <source>
        <dbReference type="PROSITE" id="PS50975"/>
    </source>
</evidence>
<dbReference type="PANTHER" id="PTHR43472:SF1">
    <property type="entry name" value="PHOSPHORIBOSYLAMINE--GLYCINE LIGASE, CHLOROPLASTIC"/>
    <property type="match status" value="1"/>
</dbReference>